<sequence length="312" mass="34487">MPGLPSPVHRVIAYYQTSTDNGKYISPTPLIPVVTHLIMGAIHLDNGNDDNGPKPRIFVNSISPDDASLVRVWTDLARMQGSGVKVMAMLGGGGGYTYTSLVDSTKFEGLYAILAKFIKDRRLDGIDLDIEEHASYTTTDNKVITTNDVAVHLIQRLRADFGEEFIITLTPVASALVKNASSYWGVTYSAVEKAQGPNIDWYNAQFYNGFGSMGNTDNYEAIVSGFPLDPSRLVPIVLTKEDFGSGFVKVDDVKSTMRKLLQKYGNRFGGVAGWEYAHSRPDTEEPWTWAEVMQATMINYKEVLAVEYMNST</sequence>
<dbReference type="PANTHER" id="PTHR45708">
    <property type="entry name" value="ENDOCHITINASE"/>
    <property type="match status" value="1"/>
</dbReference>
<dbReference type="PROSITE" id="PS51910">
    <property type="entry name" value="GH18_2"/>
    <property type="match status" value="1"/>
</dbReference>
<accession>A0A067T5A8</accession>
<evidence type="ECO:0000256" key="1">
    <source>
        <dbReference type="ARBA" id="ARBA00000822"/>
    </source>
</evidence>
<proteinExistence type="inferred from homology"/>
<dbReference type="GO" id="GO:0000272">
    <property type="term" value="P:polysaccharide catabolic process"/>
    <property type="evidence" value="ECO:0007669"/>
    <property type="project" value="UniProtKB-KW"/>
</dbReference>
<dbReference type="GO" id="GO:0008843">
    <property type="term" value="F:endochitinase activity"/>
    <property type="evidence" value="ECO:0007669"/>
    <property type="project" value="UniProtKB-EC"/>
</dbReference>
<name>A0A067T5A8_GALM3</name>
<evidence type="ECO:0000313" key="12">
    <source>
        <dbReference type="Proteomes" id="UP000027222"/>
    </source>
</evidence>
<evidence type="ECO:0000256" key="6">
    <source>
        <dbReference type="ARBA" id="ARBA00023295"/>
    </source>
</evidence>
<dbReference type="InterPro" id="IPR017853">
    <property type="entry name" value="GH"/>
</dbReference>
<keyword evidence="3 8" id="KW-0378">Hydrolase</keyword>
<evidence type="ECO:0000256" key="2">
    <source>
        <dbReference type="ARBA" id="ARBA00012729"/>
    </source>
</evidence>
<dbReference type="Proteomes" id="UP000027222">
    <property type="component" value="Unassembled WGS sequence"/>
</dbReference>
<gene>
    <name evidence="11" type="ORF">GALMADRAFT_65594</name>
</gene>
<evidence type="ECO:0000256" key="9">
    <source>
        <dbReference type="RuleBase" id="RU004453"/>
    </source>
</evidence>
<evidence type="ECO:0000256" key="8">
    <source>
        <dbReference type="RuleBase" id="RU000489"/>
    </source>
</evidence>
<evidence type="ECO:0000313" key="11">
    <source>
        <dbReference type="EMBL" id="KDR77502.1"/>
    </source>
</evidence>
<comment type="similarity">
    <text evidence="9">Belongs to the glycosyl hydrolase 18 family.</text>
</comment>
<dbReference type="InterPro" id="IPR001223">
    <property type="entry name" value="Glyco_hydro18_cat"/>
</dbReference>
<evidence type="ECO:0000256" key="3">
    <source>
        <dbReference type="ARBA" id="ARBA00022801"/>
    </source>
</evidence>
<dbReference type="InterPro" id="IPR001579">
    <property type="entry name" value="Glyco_hydro_18_chit_AS"/>
</dbReference>
<dbReference type="GO" id="GO:0005576">
    <property type="term" value="C:extracellular region"/>
    <property type="evidence" value="ECO:0007669"/>
    <property type="project" value="TreeGrafter"/>
</dbReference>
<protein>
    <recommendedName>
        <fullName evidence="2">chitinase</fullName>
        <ecNumber evidence="2">3.2.1.14</ecNumber>
    </recommendedName>
</protein>
<comment type="catalytic activity">
    <reaction evidence="1">
        <text>Random endo-hydrolysis of N-acetyl-beta-D-glucosaminide (1-&gt;4)-beta-linkages in chitin and chitodextrins.</text>
        <dbReference type="EC" id="3.2.1.14"/>
    </reaction>
</comment>
<keyword evidence="12" id="KW-1185">Reference proteome</keyword>
<dbReference type="GO" id="GO:0006032">
    <property type="term" value="P:chitin catabolic process"/>
    <property type="evidence" value="ECO:0007669"/>
    <property type="project" value="UniProtKB-KW"/>
</dbReference>
<keyword evidence="7" id="KW-0624">Polysaccharide degradation</keyword>
<evidence type="ECO:0000256" key="5">
    <source>
        <dbReference type="ARBA" id="ARBA00023277"/>
    </source>
</evidence>
<evidence type="ECO:0000256" key="4">
    <source>
        <dbReference type="ARBA" id="ARBA00023024"/>
    </source>
</evidence>
<dbReference type="HOGENOM" id="CLU_060983_1_0_1"/>
<dbReference type="EC" id="3.2.1.14" evidence="2"/>
<dbReference type="AlphaFoldDB" id="A0A067T5A8"/>
<keyword evidence="6 8" id="KW-0326">Glycosidase</keyword>
<dbReference type="OrthoDB" id="3012298at2759"/>
<organism evidence="11 12">
    <name type="scientific">Galerina marginata (strain CBS 339.88)</name>
    <dbReference type="NCBI Taxonomy" id="685588"/>
    <lineage>
        <taxon>Eukaryota</taxon>
        <taxon>Fungi</taxon>
        <taxon>Dikarya</taxon>
        <taxon>Basidiomycota</taxon>
        <taxon>Agaricomycotina</taxon>
        <taxon>Agaricomycetes</taxon>
        <taxon>Agaricomycetidae</taxon>
        <taxon>Agaricales</taxon>
        <taxon>Agaricineae</taxon>
        <taxon>Strophariaceae</taxon>
        <taxon>Galerina</taxon>
    </lineage>
</organism>
<evidence type="ECO:0000256" key="7">
    <source>
        <dbReference type="ARBA" id="ARBA00023326"/>
    </source>
</evidence>
<dbReference type="PROSITE" id="PS01095">
    <property type="entry name" value="GH18_1"/>
    <property type="match status" value="1"/>
</dbReference>
<dbReference type="SUPFAM" id="SSF51445">
    <property type="entry name" value="(Trans)glycosidases"/>
    <property type="match status" value="1"/>
</dbReference>
<dbReference type="Pfam" id="PF00704">
    <property type="entry name" value="Glyco_hydro_18"/>
    <property type="match status" value="1"/>
</dbReference>
<dbReference type="Gene3D" id="3.20.20.80">
    <property type="entry name" value="Glycosidases"/>
    <property type="match status" value="1"/>
</dbReference>
<dbReference type="PANTHER" id="PTHR45708:SF60">
    <property type="entry name" value="III CHITINASE, PUTATIVE (AFU_ORTHOLOGUE AFUA_5G03850)-RELATED"/>
    <property type="match status" value="1"/>
</dbReference>
<dbReference type="InterPro" id="IPR050542">
    <property type="entry name" value="Glycosyl_Hydrlase18_Chitinase"/>
</dbReference>
<reference evidence="12" key="1">
    <citation type="journal article" date="2014" name="Proc. Natl. Acad. Sci. U.S.A.">
        <title>Extensive sampling of basidiomycete genomes demonstrates inadequacy of the white-rot/brown-rot paradigm for wood decay fungi.</title>
        <authorList>
            <person name="Riley R."/>
            <person name="Salamov A.A."/>
            <person name="Brown D.W."/>
            <person name="Nagy L.G."/>
            <person name="Floudas D."/>
            <person name="Held B.W."/>
            <person name="Levasseur A."/>
            <person name="Lombard V."/>
            <person name="Morin E."/>
            <person name="Otillar R."/>
            <person name="Lindquist E.A."/>
            <person name="Sun H."/>
            <person name="LaButti K.M."/>
            <person name="Schmutz J."/>
            <person name="Jabbour D."/>
            <person name="Luo H."/>
            <person name="Baker S.E."/>
            <person name="Pisabarro A.G."/>
            <person name="Walton J.D."/>
            <person name="Blanchette R.A."/>
            <person name="Henrissat B."/>
            <person name="Martin F."/>
            <person name="Cullen D."/>
            <person name="Hibbett D.S."/>
            <person name="Grigoriev I.V."/>
        </authorList>
    </citation>
    <scope>NUCLEOTIDE SEQUENCE [LARGE SCALE GENOMIC DNA]</scope>
    <source>
        <strain evidence="12">CBS 339.88</strain>
    </source>
</reference>
<keyword evidence="4" id="KW-0146">Chitin degradation</keyword>
<keyword evidence="5" id="KW-0119">Carbohydrate metabolism</keyword>
<evidence type="ECO:0000259" key="10">
    <source>
        <dbReference type="PROSITE" id="PS51910"/>
    </source>
</evidence>
<dbReference type="EMBL" id="KL142376">
    <property type="protein sequence ID" value="KDR77502.1"/>
    <property type="molecule type" value="Genomic_DNA"/>
</dbReference>
<feature type="domain" description="GH18" evidence="10">
    <location>
        <begin position="9"/>
        <end position="300"/>
    </location>
</feature>